<evidence type="ECO:0000313" key="3">
    <source>
        <dbReference type="EMBL" id="SDU17696.1"/>
    </source>
</evidence>
<evidence type="ECO:0000313" key="4">
    <source>
        <dbReference type="Proteomes" id="UP000182977"/>
    </source>
</evidence>
<dbReference type="NCBIfam" id="TIGR03891">
    <property type="entry name" value="thiopep_ocin"/>
    <property type="match status" value="1"/>
</dbReference>
<dbReference type="Pfam" id="PF14028">
    <property type="entry name" value="Lant_dehydr_C"/>
    <property type="match status" value="1"/>
</dbReference>
<feature type="domain" description="Thiopeptide-type bacteriocin biosynthesis" evidence="2">
    <location>
        <begin position="752"/>
        <end position="1001"/>
    </location>
</feature>
<proteinExistence type="predicted"/>
<dbReference type="Pfam" id="PF04738">
    <property type="entry name" value="Lant_dehydr_N"/>
    <property type="match status" value="1"/>
</dbReference>
<sequence length="1015" mass="110866">MDFVAADVALLRAAAAPLRPLVARPTDSEPPTAQTFLAAASADVQLRTAIAVANPRVAVVLTGAAAGRFPDKPSRLRRAALAVAAYDARLHGRPTPHGLFAGVAGIQFDDDIATDPGPRRITVRPDEEWLVGVVAALESDLEVLAALTVVRGAVAKRGDRLVTTRRLMPSADGAVQDQEISVRRTAAVEALLEFTAKPRPVINVLGQLATLHSLDRTAGLGVIRDLVSAGLLRTGLLPETGSGDHLAELVARLHRLGLHRHAAELEEIAATARDVEPGDVAATWNDLRERMNDVPGSTGDQLARPDLGWSRELRLPRPVAIEAAAVATTLARLFAKEPRTTVELREWFLNTHGVDRLVPVRELLDDHATGPVATLLDSEDSDHGQTPAWRLRMLAELLSDSLRNDAREVRLDDRLASFTRPERETAPAPVVSADLFCRLVARTATALEAGTFLLVEPRFGPGAAGATFTRFAPLLTDTAAAVGNRVRQARPRTETAVFAEVVFEPAHARTRNVLASPSWLDMRLCIDRPAEDPSEVDLDDLLVGATREGMYLLSKRLGVPVVPVLHSRMNRQLAPAAVRLLLAIGEDDCAQVHGWSWGPLAAAPFLPRVVLGRAVLSPATWRMPDGLIAAASSDDDLTWARLVREWRITHDVPQRVLVGVGDRRVPLDLERYWDLLVLRREITTREVRSVCEFIGDDEEDGWFGETGRAHVTELVIPMFSTDTLQRRAPALVSRAIHAGADTISEPGGEYLSIEIDVPSRSQNHVLLRLRDVLEVPMVAAGVDRWFFLRYHRIGYVRRPHLRVRFHGPADGLAATLLPAWHDVAIQLRADGLVGDWRIVPYNREVERYGGPALFADVEKLFHADSEAIVHTLRAEQPGLHGSAVLAVSAAELASHLDPDGVHSQWLSNLHGHPDTALRPEVRALVAGGDLGARLGREADSAWARRREMASAVGQRVRTVEEIDGCWSSPERIYESIVHLHCNRMAGIAPEIEHQALRLAHDALEYRARAVVATDA</sequence>
<keyword evidence="4" id="KW-1185">Reference proteome</keyword>
<dbReference type="AlphaFoldDB" id="A0A1H2GD83"/>
<evidence type="ECO:0000259" key="2">
    <source>
        <dbReference type="Pfam" id="PF14028"/>
    </source>
</evidence>
<feature type="domain" description="Lantibiotic dehydratase N-terminal" evidence="1">
    <location>
        <begin position="43"/>
        <end position="678"/>
    </location>
</feature>
<reference evidence="4" key="1">
    <citation type="submission" date="2016-10" db="EMBL/GenBank/DDBJ databases">
        <authorList>
            <person name="Varghese N."/>
            <person name="Submissions S."/>
        </authorList>
    </citation>
    <scope>NUCLEOTIDE SEQUENCE [LARGE SCALE GENOMIC DNA]</scope>
    <source>
        <strain evidence="4">DSM 45079</strain>
    </source>
</reference>
<accession>A0A1H2GD83</accession>
<dbReference type="STRING" id="419479.SAMN04488563_0439"/>
<organism evidence="3 4">
    <name type="scientific">Jiangella alkaliphila</name>
    <dbReference type="NCBI Taxonomy" id="419479"/>
    <lineage>
        <taxon>Bacteria</taxon>
        <taxon>Bacillati</taxon>
        <taxon>Actinomycetota</taxon>
        <taxon>Actinomycetes</taxon>
        <taxon>Jiangellales</taxon>
        <taxon>Jiangellaceae</taxon>
        <taxon>Jiangella</taxon>
    </lineage>
</organism>
<name>A0A1H2GD83_9ACTN</name>
<dbReference type="InterPro" id="IPR006827">
    <property type="entry name" value="Lant_deHydtase_N"/>
</dbReference>
<dbReference type="Proteomes" id="UP000182977">
    <property type="component" value="Chromosome I"/>
</dbReference>
<gene>
    <name evidence="3" type="ORF">SAMN04488563_0439</name>
</gene>
<evidence type="ECO:0000259" key="1">
    <source>
        <dbReference type="Pfam" id="PF04738"/>
    </source>
</evidence>
<dbReference type="RefSeq" id="WP_046766632.1">
    <property type="nucleotide sequence ID" value="NZ_KQ061219.1"/>
</dbReference>
<dbReference type="OrthoDB" id="1273722at2"/>
<dbReference type="EMBL" id="LT629791">
    <property type="protein sequence ID" value="SDU17696.1"/>
    <property type="molecule type" value="Genomic_DNA"/>
</dbReference>
<protein>
    <submittedName>
        <fullName evidence="3">Thiopeptide-type bacteriocin biosynthesis domain-containing protein</fullName>
    </submittedName>
</protein>
<dbReference type="InterPro" id="IPR023809">
    <property type="entry name" value="Thiopep_bacteriocin_synth_dom"/>
</dbReference>